<name>A0ABP7CR28_9ACTN</name>
<protein>
    <submittedName>
        <fullName evidence="3">Glycosyltransferase</fullName>
    </submittedName>
</protein>
<dbReference type="Gene3D" id="3.90.550.10">
    <property type="entry name" value="Spore Coat Polysaccharide Biosynthesis Protein SpsA, Chain A"/>
    <property type="match status" value="1"/>
</dbReference>
<feature type="transmembrane region" description="Helical" evidence="2">
    <location>
        <begin position="758"/>
        <end position="777"/>
    </location>
</feature>
<dbReference type="InterPro" id="IPR050834">
    <property type="entry name" value="Glycosyltransf_2"/>
</dbReference>
<evidence type="ECO:0000313" key="3">
    <source>
        <dbReference type="EMBL" id="GAA3692795.1"/>
    </source>
</evidence>
<accession>A0ABP7CR28</accession>
<feature type="transmembrane region" description="Helical" evidence="2">
    <location>
        <begin position="600"/>
        <end position="620"/>
    </location>
</feature>
<dbReference type="Pfam" id="PF13641">
    <property type="entry name" value="Glyco_tranf_2_3"/>
    <property type="match status" value="1"/>
</dbReference>
<keyword evidence="2" id="KW-0812">Transmembrane</keyword>
<feature type="transmembrane region" description="Helical" evidence="2">
    <location>
        <begin position="672"/>
        <end position="690"/>
    </location>
</feature>
<evidence type="ECO:0000256" key="1">
    <source>
        <dbReference type="SAM" id="MobiDB-lite"/>
    </source>
</evidence>
<dbReference type="Proteomes" id="UP001500051">
    <property type="component" value="Unassembled WGS sequence"/>
</dbReference>
<feature type="transmembrane region" description="Helical" evidence="2">
    <location>
        <begin position="1073"/>
        <end position="1094"/>
    </location>
</feature>
<feature type="transmembrane region" description="Helical" evidence="2">
    <location>
        <begin position="833"/>
        <end position="853"/>
    </location>
</feature>
<dbReference type="InterPro" id="IPR029044">
    <property type="entry name" value="Nucleotide-diphossugar_trans"/>
</dbReference>
<dbReference type="PANTHER" id="PTHR43685:SF3">
    <property type="entry name" value="SLR2126 PROTEIN"/>
    <property type="match status" value="1"/>
</dbReference>
<feature type="transmembrane region" description="Helical" evidence="2">
    <location>
        <begin position="468"/>
        <end position="491"/>
    </location>
</feature>
<comment type="caution">
    <text evidence="3">The sequence shown here is derived from an EMBL/GenBank/DDBJ whole genome shotgun (WGS) entry which is preliminary data.</text>
</comment>
<feature type="transmembrane region" description="Helical" evidence="2">
    <location>
        <begin position="797"/>
        <end position="821"/>
    </location>
</feature>
<feature type="transmembrane region" description="Helical" evidence="2">
    <location>
        <begin position="547"/>
        <end position="568"/>
    </location>
</feature>
<evidence type="ECO:0000313" key="4">
    <source>
        <dbReference type="Proteomes" id="UP001500051"/>
    </source>
</evidence>
<feature type="transmembrane region" description="Helical" evidence="2">
    <location>
        <begin position="733"/>
        <end position="751"/>
    </location>
</feature>
<keyword evidence="2" id="KW-1133">Transmembrane helix</keyword>
<keyword evidence="4" id="KW-1185">Reference proteome</keyword>
<feature type="transmembrane region" description="Helical" evidence="2">
    <location>
        <begin position="640"/>
        <end position="665"/>
    </location>
</feature>
<dbReference type="SUPFAM" id="SSF53448">
    <property type="entry name" value="Nucleotide-diphospho-sugar transferases"/>
    <property type="match status" value="1"/>
</dbReference>
<organism evidence="3 4">
    <name type="scientific">Microlunatus aurantiacus</name>
    <dbReference type="NCBI Taxonomy" id="446786"/>
    <lineage>
        <taxon>Bacteria</taxon>
        <taxon>Bacillati</taxon>
        <taxon>Actinomycetota</taxon>
        <taxon>Actinomycetes</taxon>
        <taxon>Propionibacteriales</taxon>
        <taxon>Propionibacteriaceae</taxon>
        <taxon>Microlunatus</taxon>
    </lineage>
</organism>
<dbReference type="EMBL" id="BAAAYX010000002">
    <property type="protein sequence ID" value="GAA3692795.1"/>
    <property type="molecule type" value="Genomic_DNA"/>
</dbReference>
<keyword evidence="2" id="KW-0472">Membrane</keyword>
<evidence type="ECO:0000256" key="2">
    <source>
        <dbReference type="SAM" id="Phobius"/>
    </source>
</evidence>
<feature type="region of interest" description="Disordered" evidence="1">
    <location>
        <begin position="1"/>
        <end position="50"/>
    </location>
</feature>
<dbReference type="PANTHER" id="PTHR43685">
    <property type="entry name" value="GLYCOSYLTRANSFERASE"/>
    <property type="match status" value="1"/>
</dbReference>
<proteinExistence type="predicted"/>
<gene>
    <name evidence="3" type="ORF">GCM10022204_05440</name>
</gene>
<reference evidence="4" key="1">
    <citation type="journal article" date="2019" name="Int. J. Syst. Evol. Microbiol.">
        <title>The Global Catalogue of Microorganisms (GCM) 10K type strain sequencing project: providing services to taxonomists for standard genome sequencing and annotation.</title>
        <authorList>
            <consortium name="The Broad Institute Genomics Platform"/>
            <consortium name="The Broad Institute Genome Sequencing Center for Infectious Disease"/>
            <person name="Wu L."/>
            <person name="Ma J."/>
        </authorList>
    </citation>
    <scope>NUCLEOTIDE SEQUENCE [LARGE SCALE GENOMIC DNA]</scope>
    <source>
        <strain evidence="4">JCM 16548</strain>
    </source>
</reference>
<sequence length="1117" mass="118018">MVDALRTSAGRTRPPYDSREVLPTLMDDDVSERRRSTRSAAADSWDDLRTAHPEDEADRWAWLTETRDDAALPDLSGTTVTAVLVTLDAEAWLPETLAGLSRLTHRPDRLIAVDSGSTDATLELLERAERHGLLDAVVSGPTRGGFGAGITAALAAEPTGSTEGDGGPDHWLWLLHDDAVPAADALQQLLAHVTADASVDITGPKLVFPRRRHRAGHQLSEVGVTISRTGRRHLGLDLGEVDQGQRDQPRQHLGVSTCGLLIRRRDWDALDGLDPDVPCFRDGVELGWRATASGLRVVTTPGAEMVHRQVGRAGLRPRGAGGRHPDRVDQQLGLLLVAGHAPAWRLPFTWLRLVLGCLTRALGYLLGKAPARSRDELATLGWLVLHPGRIRAYRHRLRRTPTEPGTAALVAGLRPPWWSGLRLAAESVTGTVSDRYRELAGDSEATTLDELTGDDFAAVRDDRGRHPWLAPVVVVGGLLVLASLVAARTLFGLGHLDAPALLPAPDRLGELWRSAASPVPGAPGVAPPPWLALMALGSTVLAGQPEWLVTVLILGIVPLAYLSVYPLFRTVVEDRRVRLCAAVAYALLPVLLGGANQGRLTLSVVAVLLPVLVLALRGLVQRRPRAPEAWRGGWGAGAVLIGLTAFEPSIIVVAVALGAVGAIWLRRTPRKVGRIGLAVGLPLLVWAPWWPSLIAFPGRLFAGPDAALTGAGPAPEVWQLLIGREVGPGLPPLWWGAVAFGIIWAVSLVGLLRRPRSVVVVGSWVAAVTALLAATLLSRLVVPVPPTGAEIRPWTGAYLLIAFAALVLAAAAGVDGLAAELRGRSFGWVQPTSVVAGTLVALTVLGSAGWWVWAGAAGPIERQRLDALPPYLQNAMTSDAGVRVLAIDLQHTGPSVAEAHYSVVAGDQLRLGDADRGFAFGGSVTAPDQIGDLVQRIVAGTADSDISPQLRSLGIGYVWVTGATTEETARIDNTPALGTASGSDATTVWQLQPAVTRVVVAEGDQTTAVATLPVVVPPGGSQRELRLGEAVDPRWRASADGVALTPVTVGWQQGFALPATGGTVSYHLASPTLVLLIGQGVVVAAALVLAAPGIRRLELRDPVRSARRAAFVGGRAQ</sequence>